<keyword evidence="3" id="KW-1185">Reference proteome</keyword>
<protein>
    <submittedName>
        <fullName evidence="2">Uncharacterized protein</fullName>
    </submittedName>
</protein>
<feature type="region of interest" description="Disordered" evidence="1">
    <location>
        <begin position="72"/>
        <end position="102"/>
    </location>
</feature>
<evidence type="ECO:0000313" key="3">
    <source>
        <dbReference type="Proteomes" id="UP000009172"/>
    </source>
</evidence>
<organism evidence="2 3">
    <name type="scientific">Trichophyton tonsurans (strain CBS 112818)</name>
    <name type="common">Scalp ringworm fungus</name>
    <dbReference type="NCBI Taxonomy" id="647933"/>
    <lineage>
        <taxon>Eukaryota</taxon>
        <taxon>Fungi</taxon>
        <taxon>Dikarya</taxon>
        <taxon>Ascomycota</taxon>
        <taxon>Pezizomycotina</taxon>
        <taxon>Eurotiomycetes</taxon>
        <taxon>Eurotiomycetidae</taxon>
        <taxon>Onygenales</taxon>
        <taxon>Arthrodermataceae</taxon>
        <taxon>Trichophyton</taxon>
    </lineage>
</organism>
<accession>F2RMB6</accession>
<name>F2RMB6_TRIT1</name>
<proteinExistence type="predicted"/>
<evidence type="ECO:0000313" key="2">
    <source>
        <dbReference type="EMBL" id="EGD92465.1"/>
    </source>
</evidence>
<gene>
    <name evidence="2" type="ORF">TESG_00040</name>
</gene>
<dbReference type="HOGENOM" id="CLU_2135336_0_0_1"/>
<dbReference type="EMBL" id="GG698477">
    <property type="protein sequence ID" value="EGD92465.1"/>
    <property type="molecule type" value="Genomic_DNA"/>
</dbReference>
<dbReference type="AlphaFoldDB" id="F2RMB6"/>
<dbReference type="Proteomes" id="UP000009172">
    <property type="component" value="Unassembled WGS sequence"/>
</dbReference>
<evidence type="ECO:0000256" key="1">
    <source>
        <dbReference type="SAM" id="MobiDB-lite"/>
    </source>
</evidence>
<sequence>MLPEKGLIELAAHASNAGARSFLLKKCPHFQDSLKPAPAGRVLNIRGRIHVLSTLGYIDTAVLGQKKGGDGCSFPAPPLAPSHPHLRSLGGRVARRKAQTRPSIVSRPLAAVL</sequence>
<reference evidence="3" key="1">
    <citation type="journal article" date="2012" name="MBio">
        <title>Comparative genome analysis of Trichophyton rubrum and related dermatophytes reveals candidate genes involved in infection.</title>
        <authorList>
            <person name="Martinez D.A."/>
            <person name="Oliver B.G."/>
            <person name="Graeser Y."/>
            <person name="Goldberg J.M."/>
            <person name="Li W."/>
            <person name="Martinez-Rossi N.M."/>
            <person name="Monod M."/>
            <person name="Shelest E."/>
            <person name="Barton R.C."/>
            <person name="Birch E."/>
            <person name="Brakhage A.A."/>
            <person name="Chen Z."/>
            <person name="Gurr S.J."/>
            <person name="Heiman D."/>
            <person name="Heitman J."/>
            <person name="Kosti I."/>
            <person name="Rossi A."/>
            <person name="Saif S."/>
            <person name="Samalova M."/>
            <person name="Saunders C.W."/>
            <person name="Shea T."/>
            <person name="Summerbell R.C."/>
            <person name="Xu J."/>
            <person name="Young S."/>
            <person name="Zeng Q."/>
            <person name="Birren B.W."/>
            <person name="Cuomo C.A."/>
            <person name="White T.C."/>
        </authorList>
    </citation>
    <scope>NUCLEOTIDE SEQUENCE [LARGE SCALE GENOMIC DNA]</scope>
    <source>
        <strain evidence="3">CBS 112818</strain>
    </source>
</reference>